<comment type="similarity">
    <text evidence="3">Belongs to the transferase hexapeptide repeat family.</text>
</comment>
<dbReference type="Proteomes" id="UP000324325">
    <property type="component" value="Unassembled WGS sequence"/>
</dbReference>
<dbReference type="EC" id="2.3.1.30" evidence="3"/>
<comment type="catalytic activity">
    <reaction evidence="3">
        <text>L-serine + acetyl-CoA = O-acetyl-L-serine + CoA</text>
        <dbReference type="Rhea" id="RHEA:24560"/>
        <dbReference type="ChEBI" id="CHEBI:33384"/>
        <dbReference type="ChEBI" id="CHEBI:57287"/>
        <dbReference type="ChEBI" id="CHEBI:57288"/>
        <dbReference type="ChEBI" id="CHEBI:58340"/>
        <dbReference type="EC" id="2.3.1.30"/>
    </reaction>
</comment>
<dbReference type="SUPFAM" id="SSF51161">
    <property type="entry name" value="Trimeric LpxA-like enzymes"/>
    <property type="match status" value="1"/>
</dbReference>
<dbReference type="Gene3D" id="2.160.10.10">
    <property type="entry name" value="Hexapeptide repeat proteins"/>
    <property type="match status" value="1"/>
</dbReference>
<evidence type="ECO:0000256" key="1">
    <source>
        <dbReference type="ARBA" id="ARBA00022679"/>
    </source>
</evidence>
<dbReference type="AlphaFoldDB" id="A0A5S4UYZ3"/>
<protein>
    <recommendedName>
        <fullName evidence="3">Serine acetyltransferase</fullName>
        <ecNumber evidence="3">2.3.1.30</ecNumber>
    </recommendedName>
</protein>
<keyword evidence="2 3" id="KW-0012">Acyltransferase</keyword>
<name>A0A5S4UYZ3_9FIRM</name>
<dbReference type="PANTHER" id="PTHR42811">
    <property type="entry name" value="SERINE ACETYLTRANSFERASE"/>
    <property type="match status" value="1"/>
</dbReference>
<dbReference type="GO" id="GO:0005737">
    <property type="term" value="C:cytoplasm"/>
    <property type="evidence" value="ECO:0007669"/>
    <property type="project" value="InterPro"/>
</dbReference>
<dbReference type="CDD" id="cd03354">
    <property type="entry name" value="LbH_SAT"/>
    <property type="match status" value="1"/>
</dbReference>
<organism evidence="4 5">
    <name type="scientific">Agathobacter rectalis</name>
    <dbReference type="NCBI Taxonomy" id="39491"/>
    <lineage>
        <taxon>Bacteria</taxon>
        <taxon>Bacillati</taxon>
        <taxon>Bacillota</taxon>
        <taxon>Clostridia</taxon>
        <taxon>Lachnospirales</taxon>
        <taxon>Lachnospiraceae</taxon>
        <taxon>Agathobacter</taxon>
    </lineage>
</organism>
<gene>
    <name evidence="4" type="ORF">FYL37_15675</name>
</gene>
<evidence type="ECO:0000256" key="3">
    <source>
        <dbReference type="PIRNR" id="PIRNR000441"/>
    </source>
</evidence>
<dbReference type="EMBL" id="VSTG01000042">
    <property type="protein sequence ID" value="TYL51866.1"/>
    <property type="molecule type" value="Genomic_DNA"/>
</dbReference>
<keyword evidence="1 3" id="KW-0808">Transferase</keyword>
<reference evidence="4 5" key="1">
    <citation type="submission" date="2019-08" db="EMBL/GenBank/DDBJ databases">
        <authorList>
            <person name="Duncan S."/>
            <person name="Walker A."/>
        </authorList>
    </citation>
    <scope>NUCLEOTIDE SEQUENCE [LARGE SCALE GENOMIC DNA]</scope>
    <source>
        <strain evidence="4 5">L2-21</strain>
    </source>
</reference>
<comment type="caution">
    <text evidence="4">The sequence shown here is derived from an EMBL/GenBank/DDBJ whole genome shotgun (WGS) entry which is preliminary data.</text>
</comment>
<sequence length="166" mass="18520">MENTRKIYFKDNRKFLKYAILKEHEWYLYCFQKKLRAEEKATDIVSRFMYRLSKNRLGAKLGIYIPAGVFDEGLHIWHYGNIIVNAESKVGKNCMLHGDNCIGNNGKTEGCPIIGDNVDIGTGAKILGNIQIANGVKIGAGAVVVKSFLTENATIVGIPAKEIDRK</sequence>
<reference evidence="4 5" key="2">
    <citation type="submission" date="2019-09" db="EMBL/GenBank/DDBJ databases">
        <title>Strain-level analysis of Eubacterium rectale using genomes from metagenomes.</title>
        <authorList>
            <person name="Karcher N."/>
            <person name="Segata N."/>
        </authorList>
    </citation>
    <scope>NUCLEOTIDE SEQUENCE [LARGE SCALE GENOMIC DNA]</scope>
    <source>
        <strain evidence="4 5">L2-21</strain>
    </source>
</reference>
<dbReference type="InterPro" id="IPR045304">
    <property type="entry name" value="LbH_SAT"/>
</dbReference>
<evidence type="ECO:0000256" key="2">
    <source>
        <dbReference type="ARBA" id="ARBA00023315"/>
    </source>
</evidence>
<accession>A0A5S4UYZ3</accession>
<dbReference type="InterPro" id="IPR005881">
    <property type="entry name" value="Ser_O-AcTrfase"/>
</dbReference>
<dbReference type="InterPro" id="IPR011004">
    <property type="entry name" value="Trimer_LpxA-like_sf"/>
</dbReference>
<evidence type="ECO:0000313" key="5">
    <source>
        <dbReference type="Proteomes" id="UP000324325"/>
    </source>
</evidence>
<dbReference type="GO" id="GO:0009001">
    <property type="term" value="F:serine O-acetyltransferase activity"/>
    <property type="evidence" value="ECO:0007669"/>
    <property type="project" value="UniProtKB-EC"/>
</dbReference>
<proteinExistence type="inferred from homology"/>
<dbReference type="RefSeq" id="WP_138304889.1">
    <property type="nucleotide sequence ID" value="NZ_JADNBN010000012.1"/>
</dbReference>
<dbReference type="GO" id="GO:0006535">
    <property type="term" value="P:cysteine biosynthetic process from serine"/>
    <property type="evidence" value="ECO:0007669"/>
    <property type="project" value="InterPro"/>
</dbReference>
<evidence type="ECO:0000313" key="4">
    <source>
        <dbReference type="EMBL" id="TYL51866.1"/>
    </source>
</evidence>
<dbReference type="PIRSF" id="PIRSF000441">
    <property type="entry name" value="CysE"/>
    <property type="match status" value="1"/>
</dbReference>